<dbReference type="SUPFAM" id="SSF46894">
    <property type="entry name" value="C-terminal effector domain of the bipartite response regulators"/>
    <property type="match status" value="1"/>
</dbReference>
<dbReference type="PROSITE" id="PS50043">
    <property type="entry name" value="HTH_LUXR_2"/>
    <property type="match status" value="1"/>
</dbReference>
<dbReference type="InterPro" id="IPR039420">
    <property type="entry name" value="WalR-like"/>
</dbReference>
<dbReference type="SUPFAM" id="SSF52172">
    <property type="entry name" value="CheY-like"/>
    <property type="match status" value="1"/>
</dbReference>
<dbReference type="PROSITE" id="PS50110">
    <property type="entry name" value="RESPONSE_REGULATORY"/>
    <property type="match status" value="1"/>
</dbReference>
<keyword evidence="3 8" id="KW-0238">DNA-binding</keyword>
<feature type="domain" description="HTH luxR-type" evidence="6">
    <location>
        <begin position="152"/>
        <end position="217"/>
    </location>
</feature>
<dbReference type="InterPro" id="IPR058245">
    <property type="entry name" value="NreC/VraR/RcsB-like_REC"/>
</dbReference>
<evidence type="ECO:0000256" key="4">
    <source>
        <dbReference type="ARBA" id="ARBA00023163"/>
    </source>
</evidence>
<dbReference type="InterPro" id="IPR011006">
    <property type="entry name" value="CheY-like_superfamily"/>
</dbReference>
<evidence type="ECO:0000313" key="9">
    <source>
        <dbReference type="Proteomes" id="UP000537260"/>
    </source>
</evidence>
<dbReference type="GO" id="GO:0006355">
    <property type="term" value="P:regulation of DNA-templated transcription"/>
    <property type="evidence" value="ECO:0007669"/>
    <property type="project" value="InterPro"/>
</dbReference>
<evidence type="ECO:0000259" key="7">
    <source>
        <dbReference type="PROSITE" id="PS50110"/>
    </source>
</evidence>
<evidence type="ECO:0000313" key="8">
    <source>
        <dbReference type="EMBL" id="NYJ20679.1"/>
    </source>
</evidence>
<keyword evidence="1 5" id="KW-0597">Phosphoprotein</keyword>
<dbReference type="PANTHER" id="PTHR43214">
    <property type="entry name" value="TWO-COMPONENT RESPONSE REGULATOR"/>
    <property type="match status" value="1"/>
</dbReference>
<dbReference type="GO" id="GO:0000160">
    <property type="term" value="P:phosphorelay signal transduction system"/>
    <property type="evidence" value="ECO:0007669"/>
    <property type="project" value="InterPro"/>
</dbReference>
<dbReference type="InterPro" id="IPR000792">
    <property type="entry name" value="Tscrpt_reg_LuxR_C"/>
</dbReference>
<keyword evidence="9" id="KW-1185">Reference proteome</keyword>
<protein>
    <submittedName>
        <fullName evidence="8">DNA-binding NarL/FixJ family response regulator</fullName>
    </submittedName>
</protein>
<gene>
    <name evidence="8" type="ORF">HNR05_002470</name>
</gene>
<dbReference type="PROSITE" id="PS00622">
    <property type="entry name" value="HTH_LUXR_1"/>
    <property type="match status" value="1"/>
</dbReference>
<accession>A0A7Z0EFH7</accession>
<dbReference type="GO" id="GO:0003677">
    <property type="term" value="F:DNA binding"/>
    <property type="evidence" value="ECO:0007669"/>
    <property type="project" value="UniProtKB-KW"/>
</dbReference>
<dbReference type="PANTHER" id="PTHR43214:SF24">
    <property type="entry name" value="TRANSCRIPTIONAL REGULATORY PROTEIN NARL-RELATED"/>
    <property type="match status" value="1"/>
</dbReference>
<comment type="caution">
    <text evidence="8">The sequence shown here is derived from an EMBL/GenBank/DDBJ whole genome shotgun (WGS) entry which is preliminary data.</text>
</comment>
<evidence type="ECO:0000259" key="6">
    <source>
        <dbReference type="PROSITE" id="PS50043"/>
    </source>
</evidence>
<dbReference type="EMBL" id="JACCFM010000001">
    <property type="protein sequence ID" value="NYJ20679.1"/>
    <property type="molecule type" value="Genomic_DNA"/>
</dbReference>
<evidence type="ECO:0000256" key="1">
    <source>
        <dbReference type="ARBA" id="ARBA00022553"/>
    </source>
</evidence>
<dbReference type="RefSeq" id="WP_179579311.1">
    <property type="nucleotide sequence ID" value="NZ_JACCFM010000001.1"/>
</dbReference>
<dbReference type="CDD" id="cd06170">
    <property type="entry name" value="LuxR_C_like"/>
    <property type="match status" value="1"/>
</dbReference>
<dbReference type="SMART" id="SM00448">
    <property type="entry name" value="REC"/>
    <property type="match status" value="1"/>
</dbReference>
<dbReference type="PRINTS" id="PR00038">
    <property type="entry name" value="HTHLUXR"/>
</dbReference>
<dbReference type="Proteomes" id="UP000537260">
    <property type="component" value="Unassembled WGS sequence"/>
</dbReference>
<keyword evidence="4" id="KW-0804">Transcription</keyword>
<dbReference type="InterPro" id="IPR001789">
    <property type="entry name" value="Sig_transdc_resp-reg_receiver"/>
</dbReference>
<dbReference type="InterPro" id="IPR016032">
    <property type="entry name" value="Sig_transdc_resp-reg_C-effctor"/>
</dbReference>
<dbReference type="Pfam" id="PF00072">
    <property type="entry name" value="Response_reg"/>
    <property type="match status" value="1"/>
</dbReference>
<name>A0A7Z0EFH7_9MICO</name>
<proteinExistence type="predicted"/>
<dbReference type="SMART" id="SM00421">
    <property type="entry name" value="HTH_LUXR"/>
    <property type="match status" value="1"/>
</dbReference>
<sequence length="231" mass="23819">MIRVLVVDDHPIVRAGIVGLLGAADDIQVVGEAGDGHHAVELAADLSPDVVLMDLRMPQLDGVAATAQILAAAGSVGGASSGGTGPTVRVLIVTTYESDDQILGAIEAGASGYLLKAAPQAEIIEGVRQVARGQSVLSPSIAAKLVQRVRADAPAAPRLSARELDVLRLVATGQSNAAIGRSLFIGEATVKTHLLHAFEKLDVNDRTRAVTRAMELGLLSVGSTRDHPPTL</sequence>
<reference evidence="8 9" key="1">
    <citation type="submission" date="2020-07" db="EMBL/GenBank/DDBJ databases">
        <title>Sequencing the genomes of 1000 actinobacteria strains.</title>
        <authorList>
            <person name="Klenk H.-P."/>
        </authorList>
    </citation>
    <scope>NUCLEOTIDE SEQUENCE [LARGE SCALE GENOMIC DNA]</scope>
    <source>
        <strain evidence="8 9">LI1</strain>
    </source>
</reference>
<dbReference type="AlphaFoldDB" id="A0A7Z0EFH7"/>
<evidence type="ECO:0000256" key="2">
    <source>
        <dbReference type="ARBA" id="ARBA00023015"/>
    </source>
</evidence>
<dbReference type="Gene3D" id="3.40.50.2300">
    <property type="match status" value="1"/>
</dbReference>
<evidence type="ECO:0000256" key="5">
    <source>
        <dbReference type="PROSITE-ProRule" id="PRU00169"/>
    </source>
</evidence>
<dbReference type="Pfam" id="PF00196">
    <property type="entry name" value="GerE"/>
    <property type="match status" value="1"/>
</dbReference>
<keyword evidence="2" id="KW-0805">Transcription regulation</keyword>
<evidence type="ECO:0000256" key="3">
    <source>
        <dbReference type="ARBA" id="ARBA00023125"/>
    </source>
</evidence>
<dbReference type="CDD" id="cd17535">
    <property type="entry name" value="REC_NarL-like"/>
    <property type="match status" value="1"/>
</dbReference>
<organism evidence="8 9">
    <name type="scientific">Glaciibacter psychrotolerans</name>
    <dbReference type="NCBI Taxonomy" id="670054"/>
    <lineage>
        <taxon>Bacteria</taxon>
        <taxon>Bacillati</taxon>
        <taxon>Actinomycetota</taxon>
        <taxon>Actinomycetes</taxon>
        <taxon>Micrococcales</taxon>
        <taxon>Microbacteriaceae</taxon>
        <taxon>Glaciibacter</taxon>
    </lineage>
</organism>
<feature type="domain" description="Response regulatory" evidence="7">
    <location>
        <begin position="3"/>
        <end position="131"/>
    </location>
</feature>
<feature type="modified residue" description="4-aspartylphosphate" evidence="5">
    <location>
        <position position="54"/>
    </location>
</feature>